<evidence type="ECO:0000256" key="2">
    <source>
        <dbReference type="ARBA" id="ARBA00023002"/>
    </source>
</evidence>
<dbReference type="eggNOG" id="ENOG502RQVG">
    <property type="taxonomic scope" value="Eukaryota"/>
</dbReference>
<evidence type="ECO:0000313" key="5">
    <source>
        <dbReference type="Proteomes" id="UP000006753"/>
    </source>
</evidence>
<dbReference type="Gene3D" id="3.90.25.10">
    <property type="entry name" value="UDP-galactose 4-epimerase, domain 1"/>
    <property type="match status" value="1"/>
</dbReference>
<dbReference type="Gene3D" id="3.40.50.720">
    <property type="entry name" value="NAD(P)-binding Rossmann-like Domain"/>
    <property type="match status" value="1"/>
</dbReference>
<dbReference type="OMA" id="AHEKPHQ"/>
<dbReference type="SUPFAM" id="SSF51735">
    <property type="entry name" value="NAD(P)-binding Rossmann-fold domains"/>
    <property type="match status" value="1"/>
</dbReference>
<gene>
    <name evidence="4" type="ORF">MBM_02700</name>
</gene>
<dbReference type="PANTHER" id="PTHR47706">
    <property type="entry name" value="NMRA-LIKE FAMILY PROTEIN"/>
    <property type="match status" value="1"/>
</dbReference>
<dbReference type="AlphaFoldDB" id="K1XEY2"/>
<evidence type="ECO:0000313" key="4">
    <source>
        <dbReference type="EMBL" id="EKD19463.1"/>
    </source>
</evidence>
<dbReference type="PANTHER" id="PTHR47706:SF11">
    <property type="entry name" value="ISOFLAVONE REDUCTASE FAMILY PROTEIN (AFU_ORTHOLOGUE AFUA_1G12510)"/>
    <property type="match status" value="1"/>
</dbReference>
<evidence type="ECO:0000259" key="3">
    <source>
        <dbReference type="Pfam" id="PF05368"/>
    </source>
</evidence>
<proteinExistence type="predicted"/>
<evidence type="ECO:0000256" key="1">
    <source>
        <dbReference type="ARBA" id="ARBA00022857"/>
    </source>
</evidence>
<keyword evidence="1" id="KW-0521">NADP</keyword>
<dbReference type="Pfam" id="PF05368">
    <property type="entry name" value="NmrA"/>
    <property type="match status" value="1"/>
</dbReference>
<dbReference type="InterPro" id="IPR036291">
    <property type="entry name" value="NAD(P)-bd_dom_sf"/>
</dbReference>
<dbReference type="EMBL" id="JH921431">
    <property type="protein sequence ID" value="EKD19463.1"/>
    <property type="molecule type" value="Genomic_DNA"/>
</dbReference>
<dbReference type="KEGG" id="mbe:MBM_02700"/>
<dbReference type="InterPro" id="IPR008030">
    <property type="entry name" value="NmrA-like"/>
</dbReference>
<reference evidence="4 5" key="1">
    <citation type="journal article" date="2012" name="BMC Genomics">
        <title>Sequencing the genome of Marssonina brunnea reveals fungus-poplar co-evolution.</title>
        <authorList>
            <person name="Zhu S."/>
            <person name="Cao Y.-Z."/>
            <person name="Jiang C."/>
            <person name="Tan B.-Y."/>
            <person name="Wang Z."/>
            <person name="Feng S."/>
            <person name="Zhang L."/>
            <person name="Su X.-H."/>
            <person name="Brejova B."/>
            <person name="Vinar T."/>
            <person name="Xu M."/>
            <person name="Wang M.-X."/>
            <person name="Zhang S.-G."/>
            <person name="Huang M.-R."/>
            <person name="Wu R."/>
            <person name="Zhou Y."/>
        </authorList>
    </citation>
    <scope>NUCLEOTIDE SEQUENCE [LARGE SCALE GENOMIC DNA]</scope>
    <source>
        <strain evidence="4 5">MB_m1</strain>
    </source>
</reference>
<keyword evidence="5" id="KW-1185">Reference proteome</keyword>
<organism evidence="4 5">
    <name type="scientific">Marssonina brunnea f. sp. multigermtubi (strain MB_m1)</name>
    <name type="common">Marssonina leaf spot fungus</name>
    <dbReference type="NCBI Taxonomy" id="1072389"/>
    <lineage>
        <taxon>Eukaryota</taxon>
        <taxon>Fungi</taxon>
        <taxon>Dikarya</taxon>
        <taxon>Ascomycota</taxon>
        <taxon>Pezizomycotina</taxon>
        <taxon>Leotiomycetes</taxon>
        <taxon>Helotiales</taxon>
        <taxon>Drepanopezizaceae</taxon>
        <taxon>Drepanopeziza</taxon>
    </lineage>
</organism>
<protein>
    <submittedName>
        <fullName evidence="4">Isoflavone reductase family protein</fullName>
    </submittedName>
</protein>
<keyword evidence="2" id="KW-0560">Oxidoreductase</keyword>
<dbReference type="InParanoid" id="K1XEY2"/>
<dbReference type="HOGENOM" id="CLU_044876_2_0_1"/>
<accession>K1XEY2</accession>
<dbReference type="InterPro" id="IPR051609">
    <property type="entry name" value="NmrA/Isoflavone_reductase-like"/>
</dbReference>
<dbReference type="OrthoDB" id="419598at2759"/>
<feature type="domain" description="NmrA-like" evidence="3">
    <location>
        <begin position="24"/>
        <end position="255"/>
    </location>
</feature>
<name>K1XEY2_MARBU</name>
<dbReference type="GO" id="GO:0016491">
    <property type="term" value="F:oxidoreductase activity"/>
    <property type="evidence" value="ECO:0007669"/>
    <property type="project" value="UniProtKB-KW"/>
</dbReference>
<dbReference type="Proteomes" id="UP000006753">
    <property type="component" value="Unassembled WGS sequence"/>
</dbReference>
<sequence>MPCYAVPIAMMGSRLATHDNLLDLGGTGYIGSYILDQIVKAKDSFGGIAIFTSPSTTDEKAWLLNNLRAKGVRVIIGRGLGEGIPRCVHVIISAVGRNVIAEQNNWIELAEPAPTVKRFFPSEYGTDIEYDPESVSEPPHQQKLKARAALKEVKDLEYTYVVTGPFADVGGYLGKNPHPPGIGCFNVKEKKAVVIEDGKVLTASSVGRLVVKALMHPDASRNRALRANSFTTTPLKIVAEFEKQTGVKWDISYSSLEKVRELEKEAYDNKNTAATRIWGSGGTLYEQRDNGLIDAEDMETLEDAIKATIAAQLSANS</sequence>